<dbReference type="EMBL" id="QTSX02007137">
    <property type="protein sequence ID" value="KAJ9050800.1"/>
    <property type="molecule type" value="Genomic_DNA"/>
</dbReference>
<comment type="caution">
    <text evidence="1">The sequence shown here is derived from an EMBL/GenBank/DDBJ whole genome shotgun (WGS) entry which is preliminary data.</text>
</comment>
<reference evidence="1" key="1">
    <citation type="submission" date="2022-04" db="EMBL/GenBank/DDBJ databases">
        <title>Genome of the entomopathogenic fungus Entomophthora muscae.</title>
        <authorList>
            <person name="Elya C."/>
            <person name="Lovett B.R."/>
            <person name="Lee E."/>
            <person name="Macias A.M."/>
            <person name="Hajek A.E."/>
            <person name="De Bivort B.L."/>
            <person name="Kasson M.T."/>
            <person name="De Fine Licht H.H."/>
            <person name="Stajich J.E."/>
        </authorList>
    </citation>
    <scope>NUCLEOTIDE SEQUENCE</scope>
    <source>
        <strain evidence="1">Berkeley</strain>
    </source>
</reference>
<organism evidence="1 2">
    <name type="scientific">Entomophthora muscae</name>
    <dbReference type="NCBI Taxonomy" id="34485"/>
    <lineage>
        <taxon>Eukaryota</taxon>
        <taxon>Fungi</taxon>
        <taxon>Fungi incertae sedis</taxon>
        <taxon>Zoopagomycota</taxon>
        <taxon>Entomophthoromycotina</taxon>
        <taxon>Entomophthoromycetes</taxon>
        <taxon>Entomophthorales</taxon>
        <taxon>Entomophthoraceae</taxon>
        <taxon>Entomophthora</taxon>
    </lineage>
</organism>
<accession>A0ACC2RLH6</accession>
<proteinExistence type="predicted"/>
<protein>
    <submittedName>
        <fullName evidence="1">Uncharacterized protein</fullName>
    </submittedName>
</protein>
<sequence length="161" mass="18151">MFAAANSAMFTQAFYQEPIQMACYYPDEPDSFDSVASFHRRSSLTEVNPFEDSFSSFLNSSRATTPSSSEGSSNLGPCRRPSAAGSRSNSERADTLLKNRRAAAKCRQRKKEWLTDMSRSVQRTEYENTRLQAQVADLKEEIINIRMILASHSCPLDYLTL</sequence>
<gene>
    <name evidence="1" type="ORF">DSO57_1011008</name>
</gene>
<name>A0ACC2RLH6_9FUNG</name>
<dbReference type="Proteomes" id="UP001165960">
    <property type="component" value="Unassembled WGS sequence"/>
</dbReference>
<keyword evidence="2" id="KW-1185">Reference proteome</keyword>
<evidence type="ECO:0000313" key="2">
    <source>
        <dbReference type="Proteomes" id="UP001165960"/>
    </source>
</evidence>
<evidence type="ECO:0000313" key="1">
    <source>
        <dbReference type="EMBL" id="KAJ9050800.1"/>
    </source>
</evidence>